<feature type="transmembrane region" description="Helical" evidence="2">
    <location>
        <begin position="202"/>
        <end position="221"/>
    </location>
</feature>
<dbReference type="OMA" id="NWPAPFR"/>
<proteinExistence type="predicted"/>
<evidence type="ECO:0000256" key="2">
    <source>
        <dbReference type="SAM" id="Phobius"/>
    </source>
</evidence>
<evidence type="ECO:0000256" key="1">
    <source>
        <dbReference type="SAM" id="MobiDB-lite"/>
    </source>
</evidence>
<accession>K1X9F8</accession>
<dbReference type="PANTHER" id="PTHR42024:SF1">
    <property type="entry name" value="AMINO ACID PERMEASE_ SLC12A DOMAIN-CONTAINING PROTEIN"/>
    <property type="match status" value="1"/>
</dbReference>
<evidence type="ECO:0000313" key="4">
    <source>
        <dbReference type="Proteomes" id="UP000006753"/>
    </source>
</evidence>
<sequence length="389" mass="44052">MPEEIKGVRSNSEHNADTSAPLQQSPTHDRRITFEHGRSPTERDESAAYYDSRAATQSEFQRRASTLQKYYCEHPQLLPQLPFTFHHGFKRWKLGGYIALMVFDACVVPILLYYAMTFGGNVEGFITFSVVTAIWGGPTYVEFAIRSLRLIKQQRFYKPLGVDKRWAFDITNWIMVLTIAVVTTLLIIGAVPHDVFLRVLSMPGPAILFCIAGPVFLMSLYNHLGWRAPFRISSTPKGELVHPGIFYIVEDIVAVNSGGGRPFREGMDARYRASPIFRKLIRDLSWFWSIPGLIMASASTVVVVINQVPEEVSYGIGWGVPFLWAIIWAVITVPWVRKVMARERSSWETETKMMTSTMSKPPSLHDMEDSEQKPRTSIPAKEGTETTLV</sequence>
<dbReference type="OrthoDB" id="4838853at2759"/>
<dbReference type="Proteomes" id="UP000006753">
    <property type="component" value="Unassembled WGS sequence"/>
</dbReference>
<feature type="region of interest" description="Disordered" evidence="1">
    <location>
        <begin position="1"/>
        <end position="48"/>
    </location>
</feature>
<organism evidence="3 4">
    <name type="scientific">Marssonina brunnea f. sp. multigermtubi (strain MB_m1)</name>
    <name type="common">Marssonina leaf spot fungus</name>
    <dbReference type="NCBI Taxonomy" id="1072389"/>
    <lineage>
        <taxon>Eukaryota</taxon>
        <taxon>Fungi</taxon>
        <taxon>Dikarya</taxon>
        <taxon>Ascomycota</taxon>
        <taxon>Pezizomycotina</taxon>
        <taxon>Leotiomycetes</taxon>
        <taxon>Helotiales</taxon>
        <taxon>Drepanopezizaceae</taxon>
        <taxon>Drepanopeziza</taxon>
    </lineage>
</organism>
<feature type="compositionally biased region" description="Basic and acidic residues" evidence="1">
    <location>
        <begin position="27"/>
        <end position="46"/>
    </location>
</feature>
<feature type="transmembrane region" description="Helical" evidence="2">
    <location>
        <begin position="122"/>
        <end position="145"/>
    </location>
</feature>
<keyword evidence="2" id="KW-0472">Membrane</keyword>
<dbReference type="AlphaFoldDB" id="K1X9F8"/>
<evidence type="ECO:0000313" key="3">
    <source>
        <dbReference type="EMBL" id="EKD17378.1"/>
    </source>
</evidence>
<dbReference type="HOGENOM" id="CLU_038384_4_0_1"/>
<dbReference type="PANTHER" id="PTHR42024">
    <property type="entry name" value="AMINO ACID PERMEASE_ SLC12A DOMAIN-CONTAINING PROTEIN"/>
    <property type="match status" value="1"/>
</dbReference>
<feature type="transmembrane region" description="Helical" evidence="2">
    <location>
        <begin position="94"/>
        <end position="116"/>
    </location>
</feature>
<protein>
    <submittedName>
        <fullName evidence="3">Uncharacterized protein</fullName>
    </submittedName>
</protein>
<gene>
    <name evidence="3" type="ORF">MBM_04239</name>
</gene>
<dbReference type="STRING" id="1072389.K1X9F8"/>
<dbReference type="KEGG" id="mbe:MBM_04239"/>
<reference evidence="3 4" key="1">
    <citation type="journal article" date="2012" name="BMC Genomics">
        <title>Sequencing the genome of Marssonina brunnea reveals fungus-poplar co-evolution.</title>
        <authorList>
            <person name="Zhu S."/>
            <person name="Cao Y.-Z."/>
            <person name="Jiang C."/>
            <person name="Tan B.-Y."/>
            <person name="Wang Z."/>
            <person name="Feng S."/>
            <person name="Zhang L."/>
            <person name="Su X.-H."/>
            <person name="Brejova B."/>
            <person name="Vinar T."/>
            <person name="Xu M."/>
            <person name="Wang M.-X."/>
            <person name="Zhang S.-G."/>
            <person name="Huang M.-R."/>
            <person name="Wu R."/>
            <person name="Zhou Y."/>
        </authorList>
    </citation>
    <scope>NUCLEOTIDE SEQUENCE [LARGE SCALE GENOMIC DNA]</scope>
    <source>
        <strain evidence="3 4">MB_m1</strain>
    </source>
</reference>
<feature type="region of interest" description="Disordered" evidence="1">
    <location>
        <begin position="350"/>
        <end position="389"/>
    </location>
</feature>
<keyword evidence="4" id="KW-1185">Reference proteome</keyword>
<feature type="transmembrane region" description="Helical" evidence="2">
    <location>
        <begin position="286"/>
        <end position="308"/>
    </location>
</feature>
<dbReference type="InParanoid" id="K1X9F8"/>
<dbReference type="GeneID" id="18760174"/>
<feature type="compositionally biased region" description="Low complexity" evidence="1">
    <location>
        <begin position="352"/>
        <end position="362"/>
    </location>
</feature>
<keyword evidence="2" id="KW-0812">Transmembrane</keyword>
<dbReference type="eggNOG" id="ENOG502S6PD">
    <property type="taxonomic scope" value="Eukaryota"/>
</dbReference>
<keyword evidence="2" id="KW-1133">Transmembrane helix</keyword>
<feature type="transmembrane region" description="Helical" evidence="2">
    <location>
        <begin position="166"/>
        <end position="190"/>
    </location>
</feature>
<feature type="compositionally biased region" description="Basic and acidic residues" evidence="1">
    <location>
        <begin position="1"/>
        <end position="16"/>
    </location>
</feature>
<dbReference type="EMBL" id="JH921436">
    <property type="protein sequence ID" value="EKD17378.1"/>
    <property type="molecule type" value="Genomic_DNA"/>
</dbReference>
<feature type="compositionally biased region" description="Polar residues" evidence="1">
    <location>
        <begin position="17"/>
        <end position="26"/>
    </location>
</feature>
<name>K1X9F8_MARBU</name>
<feature type="transmembrane region" description="Helical" evidence="2">
    <location>
        <begin position="314"/>
        <end position="336"/>
    </location>
</feature>
<feature type="compositionally biased region" description="Basic and acidic residues" evidence="1">
    <location>
        <begin position="363"/>
        <end position="374"/>
    </location>
</feature>